<dbReference type="AlphaFoldDB" id="A0A2S8HUB9"/>
<accession>A0A2S8HUB9</accession>
<proteinExistence type="predicted"/>
<comment type="caution">
    <text evidence="1">The sequence shown here is derived from an EMBL/GenBank/DDBJ whole genome shotgun (WGS) entry which is preliminary data.</text>
</comment>
<gene>
    <name evidence="1" type="ORF">C5612_05165</name>
</gene>
<organism evidence="1 2">
    <name type="scientific">Pseudomonas frederiksbergensis</name>
    <dbReference type="NCBI Taxonomy" id="104087"/>
    <lineage>
        <taxon>Bacteria</taxon>
        <taxon>Pseudomonadati</taxon>
        <taxon>Pseudomonadota</taxon>
        <taxon>Gammaproteobacteria</taxon>
        <taxon>Pseudomonadales</taxon>
        <taxon>Pseudomonadaceae</taxon>
        <taxon>Pseudomonas</taxon>
    </lineage>
</organism>
<name>A0A2S8HUB9_9PSED</name>
<evidence type="ECO:0000313" key="2">
    <source>
        <dbReference type="Proteomes" id="UP000239687"/>
    </source>
</evidence>
<protein>
    <submittedName>
        <fullName evidence="1">Uncharacterized protein</fullName>
    </submittedName>
</protein>
<sequence>MTARRQTGAMLHPLVKKCAILTMGGALDQLYAGKYDECCVMLRAVTLYRFFTVNKSSVTTSKTVHAAPQIIVLLRRSPDLSSRSDGWGRQVVRR</sequence>
<evidence type="ECO:0000313" key="1">
    <source>
        <dbReference type="EMBL" id="PQP06028.1"/>
    </source>
</evidence>
<dbReference type="Proteomes" id="UP000239687">
    <property type="component" value="Unassembled WGS sequence"/>
</dbReference>
<dbReference type="EMBL" id="PUIN01000002">
    <property type="protein sequence ID" value="PQP06028.1"/>
    <property type="molecule type" value="Genomic_DNA"/>
</dbReference>
<reference evidence="1 2" key="1">
    <citation type="submission" date="2018-02" db="EMBL/GenBank/DDBJ databases">
        <title>Draft genome sequencing of Pseudomonas frederiksbergensis 11-D3.</title>
        <authorList>
            <person name="Zheng B.-X."/>
        </authorList>
    </citation>
    <scope>NUCLEOTIDE SEQUENCE [LARGE SCALE GENOMIC DNA]</scope>
    <source>
        <strain evidence="1 2">11-D3</strain>
    </source>
</reference>